<dbReference type="PANTHER" id="PTHR34216:SF13">
    <property type="entry name" value="XYLANASE_CHITIN DEACETYLASE"/>
    <property type="match status" value="1"/>
</dbReference>
<dbReference type="PROSITE" id="PS51677">
    <property type="entry name" value="NODB"/>
    <property type="match status" value="1"/>
</dbReference>
<dbReference type="Proteomes" id="UP000192486">
    <property type="component" value="Chromosome"/>
</dbReference>
<name>A0ABM6JTP9_SPOUR</name>
<organism evidence="3 4">
    <name type="scientific">Sporosarcina ureae</name>
    <dbReference type="NCBI Taxonomy" id="1571"/>
    <lineage>
        <taxon>Bacteria</taxon>
        <taxon>Bacillati</taxon>
        <taxon>Bacillota</taxon>
        <taxon>Bacilli</taxon>
        <taxon>Bacillales</taxon>
        <taxon>Caryophanaceae</taxon>
        <taxon>Sporosarcina</taxon>
    </lineage>
</organism>
<accession>A0ABM6JTP9</accession>
<evidence type="ECO:0000256" key="1">
    <source>
        <dbReference type="ARBA" id="ARBA00022729"/>
    </source>
</evidence>
<evidence type="ECO:0000313" key="3">
    <source>
        <dbReference type="EMBL" id="ARF13545.1"/>
    </source>
</evidence>
<dbReference type="InterPro" id="IPR003646">
    <property type="entry name" value="SH3-like_bac-type"/>
</dbReference>
<dbReference type="InterPro" id="IPR011330">
    <property type="entry name" value="Glyco_hydro/deAcase_b/a-brl"/>
</dbReference>
<dbReference type="PANTHER" id="PTHR34216">
    <property type="match status" value="1"/>
</dbReference>
<feature type="domain" description="NodB homology" evidence="2">
    <location>
        <begin position="251"/>
        <end position="429"/>
    </location>
</feature>
<gene>
    <name evidence="3" type="ORF">SporoS204_04840</name>
</gene>
<dbReference type="InterPro" id="IPR051398">
    <property type="entry name" value="Polysacch_Deacetylase"/>
</dbReference>
<keyword evidence="1" id="KW-0732">Signal</keyword>
<dbReference type="CDD" id="cd10966">
    <property type="entry name" value="CE4_yadE_5s"/>
    <property type="match status" value="1"/>
</dbReference>
<sequence length="429" mass="49091">MKKIYSCVLVLASLLLFIMGNEAKWNLNEVPLFHEQSATAFAETRQSKPFITEKEFEQVLTLTNDQPIYMKQENLIRIGELQANQAVALIGEDEEYYEIRVGKMPAFIRKGQAKVEKNVMKVPVHNERLGAVKTAQQTPVYTEANRKSDVLIQLRKGYRYPVIQEEKDWYLIKVGERAGYIHKSTVKMDEGVPVLLYHQVLPRKQMKTEMSTISLESFEKQMAYLADEQFTTLTSQQLYDYLEGRLIVPEKALVITFDDGLLSSKEYAYPVLKQYGFTSPQHIISARIDREKDGPAFDGGGLLKYLNVEDLNEMKDVFQFEAHTCALHELGVESGAGLVFEHTEEEIIEDLQTNLQHVPSAVSIAYPYGQYNEQFIAAAKEVGLLIGYTTVEGYANMELSNYEVNRFGMTEKRSFKDFATYVDGDMRWP</sequence>
<dbReference type="SUPFAM" id="SSF88713">
    <property type="entry name" value="Glycoside hydrolase/deacetylase"/>
    <property type="match status" value="1"/>
</dbReference>
<dbReference type="Pfam" id="PF01522">
    <property type="entry name" value="Polysacc_deac_1"/>
    <property type="match status" value="1"/>
</dbReference>
<keyword evidence="4" id="KW-1185">Reference proteome</keyword>
<dbReference type="InterPro" id="IPR002509">
    <property type="entry name" value="NODB_dom"/>
</dbReference>
<dbReference type="SMART" id="SM00287">
    <property type="entry name" value="SH3b"/>
    <property type="match status" value="1"/>
</dbReference>
<dbReference type="EMBL" id="CP015108">
    <property type="protein sequence ID" value="ARF13545.1"/>
    <property type="molecule type" value="Genomic_DNA"/>
</dbReference>
<reference evidence="3 4" key="1">
    <citation type="submission" date="2016-04" db="EMBL/GenBank/DDBJ databases">
        <title>Comparative Genomics and Epigenetics of Sporosarcina ureae.</title>
        <authorList>
            <person name="Oliver A.S."/>
            <person name="Cooper K.K."/>
        </authorList>
    </citation>
    <scope>NUCLEOTIDE SEQUENCE [LARGE SCALE GENOMIC DNA]</scope>
    <source>
        <strain evidence="3 4">S204</strain>
    </source>
</reference>
<dbReference type="Gene3D" id="3.20.20.370">
    <property type="entry name" value="Glycoside hydrolase/deacetylase"/>
    <property type="match status" value="1"/>
</dbReference>
<protein>
    <recommendedName>
        <fullName evidence="2">NodB homology domain-containing protein</fullName>
    </recommendedName>
</protein>
<proteinExistence type="predicted"/>
<evidence type="ECO:0000313" key="4">
    <source>
        <dbReference type="Proteomes" id="UP000192486"/>
    </source>
</evidence>
<dbReference type="Gene3D" id="2.30.30.40">
    <property type="entry name" value="SH3 Domains"/>
    <property type="match status" value="1"/>
</dbReference>
<dbReference type="RefSeq" id="WP_029054477.1">
    <property type="nucleotide sequence ID" value="NZ_CP015108.1"/>
</dbReference>
<evidence type="ECO:0000259" key="2">
    <source>
        <dbReference type="PROSITE" id="PS51677"/>
    </source>
</evidence>